<sequence length="129" mass="15191">MTTFMSSDQQINNTNTLYISQLIAKNDKKQTRATLFQSNIQHEQTQKSQQHKQQTQKLKPLHLELSQTQRINTILTIGQVSYEEEVVATPKYKKSQKSRMQKLQQFQQNMNQILDDLDDRIVQLTIEIQ</sequence>
<dbReference type="GeneID" id="94295151"/>
<proteinExistence type="predicted"/>
<reference evidence="1 2" key="1">
    <citation type="journal article" date="2014" name="PLoS Genet.">
        <title>The Genome of Spironucleus salmonicida Highlights a Fish Pathogen Adapted to Fluctuating Environments.</title>
        <authorList>
            <person name="Xu F."/>
            <person name="Jerlstrom-Hultqvist J."/>
            <person name="Einarsson E."/>
            <person name="Astvaldsson A."/>
            <person name="Svard S.G."/>
            <person name="Andersson J.O."/>
        </authorList>
    </citation>
    <scope>NUCLEOTIDE SEQUENCE [LARGE SCALE GENOMIC DNA]</scope>
    <source>
        <strain evidence="1 2">ATCC 50377</strain>
    </source>
</reference>
<evidence type="ECO:0000313" key="1">
    <source>
        <dbReference type="EMBL" id="KAH0577774.1"/>
    </source>
</evidence>
<protein>
    <submittedName>
        <fullName evidence="1">Uncharacterized protein</fullName>
    </submittedName>
</protein>
<dbReference type="Proteomes" id="UP000018208">
    <property type="component" value="Unassembled WGS sequence"/>
</dbReference>
<evidence type="ECO:0000313" key="2">
    <source>
        <dbReference type="Proteomes" id="UP000018208"/>
    </source>
</evidence>
<keyword evidence="2" id="KW-1185">Reference proteome</keyword>
<dbReference type="AlphaFoldDB" id="A0A9P8S1Z5"/>
<dbReference type="EMBL" id="AUWU02000001">
    <property type="protein sequence ID" value="KAH0577774.1"/>
    <property type="molecule type" value="Genomic_DNA"/>
</dbReference>
<accession>A0A9P8S1Z5</accession>
<comment type="caution">
    <text evidence="1">The sequence shown here is derived from an EMBL/GenBank/DDBJ whole genome shotgun (WGS) entry which is preliminary data.</text>
</comment>
<dbReference type="RefSeq" id="XP_067768547.1">
    <property type="nucleotide sequence ID" value="XM_067905065.1"/>
</dbReference>
<gene>
    <name evidence="1" type="ORF">SS50377_21128</name>
</gene>
<name>A0A9P8S1Z5_9EUKA</name>
<dbReference type="KEGG" id="ssao:94295151"/>
<organism evidence="1 2">
    <name type="scientific">Spironucleus salmonicida</name>
    <dbReference type="NCBI Taxonomy" id="348837"/>
    <lineage>
        <taxon>Eukaryota</taxon>
        <taxon>Metamonada</taxon>
        <taxon>Diplomonadida</taxon>
        <taxon>Hexamitidae</taxon>
        <taxon>Hexamitinae</taxon>
        <taxon>Spironucleus</taxon>
    </lineage>
</organism>